<reference evidence="1" key="1">
    <citation type="submission" date="2023-03" db="EMBL/GenBank/DDBJ databases">
        <title>Massive genome expansion in bonnet fungi (Mycena s.s.) driven by repeated elements and novel gene families across ecological guilds.</title>
        <authorList>
            <consortium name="Lawrence Berkeley National Laboratory"/>
            <person name="Harder C.B."/>
            <person name="Miyauchi S."/>
            <person name="Viragh M."/>
            <person name="Kuo A."/>
            <person name="Thoen E."/>
            <person name="Andreopoulos B."/>
            <person name="Lu D."/>
            <person name="Skrede I."/>
            <person name="Drula E."/>
            <person name="Henrissat B."/>
            <person name="Morin E."/>
            <person name="Kohler A."/>
            <person name="Barry K."/>
            <person name="LaButti K."/>
            <person name="Morin E."/>
            <person name="Salamov A."/>
            <person name="Lipzen A."/>
            <person name="Mereny Z."/>
            <person name="Hegedus B."/>
            <person name="Baldrian P."/>
            <person name="Stursova M."/>
            <person name="Weitz H."/>
            <person name="Taylor A."/>
            <person name="Grigoriev I.V."/>
            <person name="Nagy L.G."/>
            <person name="Martin F."/>
            <person name="Kauserud H."/>
        </authorList>
    </citation>
    <scope>NUCLEOTIDE SEQUENCE</scope>
    <source>
        <strain evidence="1">CBHHK067</strain>
    </source>
</reference>
<dbReference type="Proteomes" id="UP001221757">
    <property type="component" value="Unassembled WGS sequence"/>
</dbReference>
<accession>A0AAD7G2P9</accession>
<dbReference type="AlphaFoldDB" id="A0AAD7G2P9"/>
<protein>
    <submittedName>
        <fullName evidence="1">Uncharacterized protein</fullName>
    </submittedName>
</protein>
<evidence type="ECO:0000313" key="2">
    <source>
        <dbReference type="Proteomes" id="UP001221757"/>
    </source>
</evidence>
<organism evidence="1 2">
    <name type="scientific">Mycena rosella</name>
    <name type="common">Pink bonnet</name>
    <name type="synonym">Agaricus rosellus</name>
    <dbReference type="NCBI Taxonomy" id="1033263"/>
    <lineage>
        <taxon>Eukaryota</taxon>
        <taxon>Fungi</taxon>
        <taxon>Dikarya</taxon>
        <taxon>Basidiomycota</taxon>
        <taxon>Agaricomycotina</taxon>
        <taxon>Agaricomycetes</taxon>
        <taxon>Agaricomycetidae</taxon>
        <taxon>Agaricales</taxon>
        <taxon>Marasmiineae</taxon>
        <taxon>Mycenaceae</taxon>
        <taxon>Mycena</taxon>
    </lineage>
</organism>
<sequence length="192" mass="21421">MYRHPVCDEMTQLNSYVLRRALRSVIPDNPDDMKLFATGQERGEVLVPQLDRSSRVHSGYTAGSAMPRWRIEGGTANKWEQIRGLDIVQRNEESLETRQCDVSQNEIVAMIFRVLSEAQGPYAGQNQDFFVEGIIAAEDFVEDVPYQIGASTQDVSNADSAAVESVHIDVGHHKVSRKGNPAIDIREMSSSL</sequence>
<name>A0AAD7G2P9_MYCRO</name>
<comment type="caution">
    <text evidence="1">The sequence shown here is derived from an EMBL/GenBank/DDBJ whole genome shotgun (WGS) entry which is preliminary data.</text>
</comment>
<proteinExistence type="predicted"/>
<gene>
    <name evidence="1" type="ORF">B0H17DRAFT_1186372</name>
</gene>
<evidence type="ECO:0000313" key="1">
    <source>
        <dbReference type="EMBL" id="KAJ7653387.1"/>
    </source>
</evidence>
<keyword evidence="2" id="KW-1185">Reference proteome</keyword>
<dbReference type="EMBL" id="JARKIE010000337">
    <property type="protein sequence ID" value="KAJ7653387.1"/>
    <property type="molecule type" value="Genomic_DNA"/>
</dbReference>